<name>A0ABP6KQK1_9ENTE</name>
<evidence type="ECO:0000313" key="2">
    <source>
        <dbReference type="EMBL" id="GAA3016637.1"/>
    </source>
</evidence>
<protein>
    <submittedName>
        <fullName evidence="2">GNAT family N-acetyltransferase</fullName>
    </submittedName>
</protein>
<feature type="domain" description="N-acetyltransferase" evidence="1">
    <location>
        <begin position="1"/>
        <end position="168"/>
    </location>
</feature>
<accession>A0ABP6KQK1</accession>
<dbReference type="Pfam" id="PF00583">
    <property type="entry name" value="Acetyltransf_1"/>
    <property type="match status" value="1"/>
</dbReference>
<evidence type="ECO:0000259" key="1">
    <source>
        <dbReference type="PROSITE" id="PS51186"/>
    </source>
</evidence>
<dbReference type="SUPFAM" id="SSF55729">
    <property type="entry name" value="Acyl-CoA N-acyltransferases (Nat)"/>
    <property type="match status" value="1"/>
</dbReference>
<dbReference type="InterPro" id="IPR000182">
    <property type="entry name" value="GNAT_dom"/>
</dbReference>
<evidence type="ECO:0000313" key="3">
    <source>
        <dbReference type="Proteomes" id="UP001501577"/>
    </source>
</evidence>
<keyword evidence="3" id="KW-1185">Reference proteome</keyword>
<organism evidence="2 3">
    <name type="scientific">Tetragenococcus solitarius</name>
    <dbReference type="NCBI Taxonomy" id="71453"/>
    <lineage>
        <taxon>Bacteria</taxon>
        <taxon>Bacillati</taxon>
        <taxon>Bacillota</taxon>
        <taxon>Bacilli</taxon>
        <taxon>Lactobacillales</taxon>
        <taxon>Enterococcaceae</taxon>
        <taxon>Tetragenococcus</taxon>
    </lineage>
</organism>
<sequence>MNFRKAQEQDIPEIMNLIAQGIQSLKEQGSPQWQNGYGPTEQQVKQDIKNGNGYVLDEKKIVAYASLIGGVDPVYTAIEDGEWEGKEPYVSIHRVVVSTQLTGKGMARKMLLYLINTSQQLGFNDIRIDTYPLNAGMQKAIKNAGFTYRGKVNFPIPYGDRWAYQYLTNE</sequence>
<dbReference type="InterPro" id="IPR016181">
    <property type="entry name" value="Acyl_CoA_acyltransferase"/>
</dbReference>
<gene>
    <name evidence="2" type="ORF">GCM10019998_11040</name>
</gene>
<dbReference type="PROSITE" id="PS51186">
    <property type="entry name" value="GNAT"/>
    <property type="match status" value="1"/>
</dbReference>
<comment type="caution">
    <text evidence="2">The sequence shown here is derived from an EMBL/GenBank/DDBJ whole genome shotgun (WGS) entry which is preliminary data.</text>
</comment>
<dbReference type="RefSeq" id="WP_068710428.1">
    <property type="nucleotide sequence ID" value="NZ_BAAAXQ010000033.1"/>
</dbReference>
<dbReference type="Proteomes" id="UP001501577">
    <property type="component" value="Unassembled WGS sequence"/>
</dbReference>
<proteinExistence type="predicted"/>
<dbReference type="EMBL" id="BAAAXQ010000033">
    <property type="protein sequence ID" value="GAA3016637.1"/>
    <property type="molecule type" value="Genomic_DNA"/>
</dbReference>
<dbReference type="Gene3D" id="3.40.630.30">
    <property type="match status" value="1"/>
</dbReference>
<reference evidence="3" key="1">
    <citation type="journal article" date="2019" name="Int. J. Syst. Evol. Microbiol.">
        <title>The Global Catalogue of Microorganisms (GCM) 10K type strain sequencing project: providing services to taxonomists for standard genome sequencing and annotation.</title>
        <authorList>
            <consortium name="The Broad Institute Genomics Platform"/>
            <consortium name="The Broad Institute Genome Sequencing Center for Infectious Disease"/>
            <person name="Wu L."/>
            <person name="Ma J."/>
        </authorList>
    </citation>
    <scope>NUCLEOTIDE SEQUENCE [LARGE SCALE GENOMIC DNA]</scope>
    <source>
        <strain evidence="3">JCM 8736</strain>
    </source>
</reference>